<sequence length="166" mass="18959">MIFVTVGTHEQPFNRLMEAVAELVAQETIKEELVVQYGFSTLVPRGCQAEDFLDADAMQGYMNRAHIIITHGGPASFMAAMQMGKVPLVVPRRFEFGEHVNDHQVRFVNMVDQRMGGMIPIYQMDDLGDAIENFDHLVESRHLHFKSNQEQFTGRFEELCKEVLGR</sequence>
<dbReference type="Proteomes" id="UP000252530">
    <property type="component" value="Unassembled WGS sequence"/>
</dbReference>
<dbReference type="SUPFAM" id="SSF53756">
    <property type="entry name" value="UDP-Glycosyltransferase/glycogen phosphorylase"/>
    <property type="match status" value="1"/>
</dbReference>
<gene>
    <name evidence="2" type="ORF">CRD60_01170</name>
</gene>
<dbReference type="AlphaFoldDB" id="A0A366K9V2"/>
<name>A0A366K9V2_9BIFI</name>
<keyword evidence="3" id="KW-1185">Reference proteome</keyword>
<accession>A0A366K9V2</accession>
<evidence type="ECO:0000259" key="1">
    <source>
        <dbReference type="Pfam" id="PF04101"/>
    </source>
</evidence>
<evidence type="ECO:0000313" key="2">
    <source>
        <dbReference type="EMBL" id="RBP98506.1"/>
    </source>
</evidence>
<reference evidence="2 3" key="1">
    <citation type="submission" date="2017-10" db="EMBL/GenBank/DDBJ databases">
        <title>Bifidobacterium xylocopum sp. nov. and Bifidobacterium aemilianum sp. nov., from the carpenter bee (Xylocopa violacea) digestive tract.</title>
        <authorList>
            <person name="Alberoni D."/>
            <person name="Baffoni L."/>
            <person name="Di Gioia D."/>
            <person name="Gaggia F."/>
            <person name="Biavati B."/>
        </authorList>
    </citation>
    <scope>NUCLEOTIDE SEQUENCE [LARGE SCALE GENOMIC DNA]</scope>
    <source>
        <strain evidence="2 3">XV10</strain>
    </source>
</reference>
<dbReference type="RefSeq" id="WP_113859480.1">
    <property type="nucleotide sequence ID" value="NZ_PDCG01000001.1"/>
</dbReference>
<keyword evidence="2" id="KW-0808">Transferase</keyword>
<protein>
    <submittedName>
        <fullName evidence="2">Glycosyltransferase</fullName>
    </submittedName>
</protein>
<comment type="caution">
    <text evidence="2">The sequence shown here is derived from an EMBL/GenBank/DDBJ whole genome shotgun (WGS) entry which is preliminary data.</text>
</comment>
<dbReference type="Gene3D" id="3.40.50.2000">
    <property type="entry name" value="Glycogen Phosphorylase B"/>
    <property type="match status" value="1"/>
</dbReference>
<proteinExistence type="predicted"/>
<feature type="domain" description="Glycosyl transferase family 28 C-terminal" evidence="1">
    <location>
        <begin position="1"/>
        <end position="112"/>
    </location>
</feature>
<evidence type="ECO:0000313" key="3">
    <source>
        <dbReference type="Proteomes" id="UP000252530"/>
    </source>
</evidence>
<dbReference type="EMBL" id="PDCG01000001">
    <property type="protein sequence ID" value="RBP98506.1"/>
    <property type="molecule type" value="Genomic_DNA"/>
</dbReference>
<dbReference type="InterPro" id="IPR007235">
    <property type="entry name" value="Glyco_trans_28_C"/>
</dbReference>
<dbReference type="OrthoDB" id="555447at2"/>
<dbReference type="Pfam" id="PF04101">
    <property type="entry name" value="Glyco_tran_28_C"/>
    <property type="match status" value="1"/>
</dbReference>
<dbReference type="GO" id="GO:0016758">
    <property type="term" value="F:hexosyltransferase activity"/>
    <property type="evidence" value="ECO:0007669"/>
    <property type="project" value="InterPro"/>
</dbReference>
<organism evidence="2 3">
    <name type="scientific">Bifidobacterium aemilianum</name>
    <dbReference type="NCBI Taxonomy" id="2493120"/>
    <lineage>
        <taxon>Bacteria</taxon>
        <taxon>Bacillati</taxon>
        <taxon>Actinomycetota</taxon>
        <taxon>Actinomycetes</taxon>
        <taxon>Bifidobacteriales</taxon>
        <taxon>Bifidobacteriaceae</taxon>
        <taxon>Bifidobacterium</taxon>
    </lineage>
</organism>